<name>A0A8D8S7J4_9HEMI</name>
<organism evidence="2">
    <name type="scientific">Cacopsylla melanoneura</name>
    <dbReference type="NCBI Taxonomy" id="428564"/>
    <lineage>
        <taxon>Eukaryota</taxon>
        <taxon>Metazoa</taxon>
        <taxon>Ecdysozoa</taxon>
        <taxon>Arthropoda</taxon>
        <taxon>Hexapoda</taxon>
        <taxon>Insecta</taxon>
        <taxon>Pterygota</taxon>
        <taxon>Neoptera</taxon>
        <taxon>Paraneoptera</taxon>
        <taxon>Hemiptera</taxon>
        <taxon>Sternorrhyncha</taxon>
        <taxon>Psylloidea</taxon>
        <taxon>Psyllidae</taxon>
        <taxon>Psyllinae</taxon>
        <taxon>Cacopsylla</taxon>
    </lineage>
</organism>
<keyword evidence="1" id="KW-1133">Transmembrane helix</keyword>
<keyword evidence="1" id="KW-0472">Membrane</keyword>
<accession>A0A8D8S7J4</accession>
<dbReference type="AlphaFoldDB" id="A0A8D8S7J4"/>
<keyword evidence="1" id="KW-0812">Transmembrane</keyword>
<feature type="transmembrane region" description="Helical" evidence="1">
    <location>
        <begin position="16"/>
        <end position="39"/>
    </location>
</feature>
<sequence length="120" mass="14094">MTGQTVWPLVFKNRRLILYVDFFLSIQYVYIGLCSIFVMDNVFNEDLIKIFNQTILHHDRTKVWSTRAQKRPILFIFHENSQLRETFPAGAKFSQKENFVPGTVGFLLSYLSFSLQIPGR</sequence>
<evidence type="ECO:0000256" key="1">
    <source>
        <dbReference type="SAM" id="Phobius"/>
    </source>
</evidence>
<reference evidence="2" key="1">
    <citation type="submission" date="2021-05" db="EMBL/GenBank/DDBJ databases">
        <authorList>
            <person name="Alioto T."/>
            <person name="Alioto T."/>
            <person name="Gomez Garrido J."/>
        </authorList>
    </citation>
    <scope>NUCLEOTIDE SEQUENCE</scope>
</reference>
<evidence type="ECO:0000313" key="2">
    <source>
        <dbReference type="EMBL" id="CAG6664551.1"/>
    </source>
</evidence>
<proteinExistence type="predicted"/>
<dbReference type="EMBL" id="HBUF01208053">
    <property type="protein sequence ID" value="CAG6664551.1"/>
    <property type="molecule type" value="Transcribed_RNA"/>
</dbReference>
<protein>
    <submittedName>
        <fullName evidence="2">Uncharacterized protein</fullName>
    </submittedName>
</protein>